<evidence type="ECO:0000259" key="1">
    <source>
        <dbReference type="Pfam" id="PF01323"/>
    </source>
</evidence>
<dbReference type="HOGENOM" id="CLU_069253_0_1_1"/>
<accession>A0A067MA60</accession>
<gene>
    <name evidence="2" type="ORF">BOTBODRAFT_165675</name>
</gene>
<feature type="domain" description="DSBA-like thioredoxin" evidence="1">
    <location>
        <begin position="23"/>
        <end position="215"/>
    </location>
</feature>
<dbReference type="SUPFAM" id="SSF52833">
    <property type="entry name" value="Thioredoxin-like"/>
    <property type="match status" value="1"/>
</dbReference>
<dbReference type="Gene3D" id="3.40.30.10">
    <property type="entry name" value="Glutaredoxin"/>
    <property type="match status" value="1"/>
</dbReference>
<dbReference type="STRING" id="930990.A0A067MA60"/>
<dbReference type="AlphaFoldDB" id="A0A067MA60"/>
<dbReference type="GO" id="GO:0016491">
    <property type="term" value="F:oxidoreductase activity"/>
    <property type="evidence" value="ECO:0007669"/>
    <property type="project" value="InterPro"/>
</dbReference>
<evidence type="ECO:0000313" key="3">
    <source>
        <dbReference type="Proteomes" id="UP000027195"/>
    </source>
</evidence>
<protein>
    <recommendedName>
        <fullName evidence="1">DSBA-like thioredoxin domain-containing protein</fullName>
    </recommendedName>
</protein>
<keyword evidence="3" id="KW-1185">Reference proteome</keyword>
<evidence type="ECO:0000313" key="2">
    <source>
        <dbReference type="EMBL" id="KDQ08737.1"/>
    </source>
</evidence>
<reference evidence="3" key="1">
    <citation type="journal article" date="2014" name="Proc. Natl. Acad. Sci. U.S.A.">
        <title>Extensive sampling of basidiomycete genomes demonstrates inadequacy of the white-rot/brown-rot paradigm for wood decay fungi.</title>
        <authorList>
            <person name="Riley R."/>
            <person name="Salamov A.A."/>
            <person name="Brown D.W."/>
            <person name="Nagy L.G."/>
            <person name="Floudas D."/>
            <person name="Held B.W."/>
            <person name="Levasseur A."/>
            <person name="Lombard V."/>
            <person name="Morin E."/>
            <person name="Otillar R."/>
            <person name="Lindquist E.A."/>
            <person name="Sun H."/>
            <person name="LaButti K.M."/>
            <person name="Schmutz J."/>
            <person name="Jabbour D."/>
            <person name="Luo H."/>
            <person name="Baker S.E."/>
            <person name="Pisabarro A.G."/>
            <person name="Walton J.D."/>
            <person name="Blanchette R.A."/>
            <person name="Henrissat B."/>
            <person name="Martin F."/>
            <person name="Cullen D."/>
            <person name="Hibbett D.S."/>
            <person name="Grigoriev I.V."/>
        </authorList>
    </citation>
    <scope>NUCLEOTIDE SEQUENCE [LARGE SCALE GENOMIC DNA]</scope>
    <source>
        <strain evidence="3">FD-172 SS1</strain>
    </source>
</reference>
<sequence>MTAAVAQPPPAPSRLVNLTITQDIICPWCYIGIREIQAAVALAEKNLPLRFLIEYRPFRLIPSLSLDIPISKNELYIKKFGDRIHGVRKVVKERGRALGIEFNFEGNIRQTTLSHRLLLRAWKAGGQKVQEALLDHIFQGFFERAEDPGSVEVLAGYAEAAGLMSQTDAERFLRSKELESEVEEMIRSAQMEGITGVPFTTINNTWAVSGCQSSEVYYGIFERLAKMEI</sequence>
<dbReference type="OrthoDB" id="1930760at2759"/>
<organism evidence="2 3">
    <name type="scientific">Botryobasidium botryosum (strain FD-172 SS1)</name>
    <dbReference type="NCBI Taxonomy" id="930990"/>
    <lineage>
        <taxon>Eukaryota</taxon>
        <taxon>Fungi</taxon>
        <taxon>Dikarya</taxon>
        <taxon>Basidiomycota</taxon>
        <taxon>Agaricomycotina</taxon>
        <taxon>Agaricomycetes</taxon>
        <taxon>Cantharellales</taxon>
        <taxon>Botryobasidiaceae</taxon>
        <taxon>Botryobasidium</taxon>
    </lineage>
</organism>
<dbReference type="Proteomes" id="UP000027195">
    <property type="component" value="Unassembled WGS sequence"/>
</dbReference>
<name>A0A067MA60_BOTB1</name>
<proteinExistence type="predicted"/>
<dbReference type="PANTHER" id="PTHR13887">
    <property type="entry name" value="GLUTATHIONE S-TRANSFERASE KAPPA"/>
    <property type="match status" value="1"/>
</dbReference>
<dbReference type="InterPro" id="IPR001853">
    <property type="entry name" value="DSBA-like_thioredoxin_dom"/>
</dbReference>
<dbReference type="CDD" id="cd03024">
    <property type="entry name" value="DsbA_FrnE"/>
    <property type="match status" value="1"/>
</dbReference>
<dbReference type="Pfam" id="PF01323">
    <property type="entry name" value="DSBA"/>
    <property type="match status" value="1"/>
</dbReference>
<dbReference type="InterPro" id="IPR036249">
    <property type="entry name" value="Thioredoxin-like_sf"/>
</dbReference>
<dbReference type="InParanoid" id="A0A067MA60"/>
<dbReference type="PANTHER" id="PTHR13887:SF41">
    <property type="entry name" value="THIOREDOXIN SUPERFAMILY PROTEIN"/>
    <property type="match status" value="1"/>
</dbReference>
<dbReference type="EMBL" id="KL198087">
    <property type="protein sequence ID" value="KDQ08737.1"/>
    <property type="molecule type" value="Genomic_DNA"/>
</dbReference>